<protein>
    <recommendedName>
        <fullName evidence="1">Inner membrane protein YccF</fullName>
    </recommendedName>
</protein>
<name>A0A0F6TP12_9GAMM</name>
<evidence type="ECO:0000256" key="1">
    <source>
        <dbReference type="PIRNR" id="PIRNR028777"/>
    </source>
</evidence>
<dbReference type="RefSeq" id="WP_046560364.1">
    <property type="nucleotide sequence ID" value="NZ_CP010975.1"/>
</dbReference>
<keyword evidence="1" id="KW-0472">Membrane</keyword>
<feature type="domain" description="Inner membrane component" evidence="2">
    <location>
        <begin position="71"/>
        <end position="121"/>
    </location>
</feature>
<feature type="domain" description="Inner membrane component" evidence="2">
    <location>
        <begin position="4"/>
        <end position="54"/>
    </location>
</feature>
<dbReference type="HOGENOM" id="CLU_120384_2_0_6"/>
<feature type="transmembrane region" description="Helical" evidence="1">
    <location>
        <begin position="34"/>
        <end position="54"/>
    </location>
</feature>
<dbReference type="InterPro" id="IPR005185">
    <property type="entry name" value="YccF"/>
</dbReference>
<dbReference type="InterPro" id="IPR052937">
    <property type="entry name" value="Inner_membrane_protein"/>
</dbReference>
<evidence type="ECO:0000313" key="3">
    <source>
        <dbReference type="EMBL" id="AKE51140.1"/>
    </source>
</evidence>
<keyword evidence="1" id="KW-1133">Transmembrane helix</keyword>
<proteinExistence type="predicted"/>
<feature type="transmembrane region" description="Helical" evidence="1">
    <location>
        <begin position="66"/>
        <end position="83"/>
    </location>
</feature>
<dbReference type="NCBIfam" id="NF008740">
    <property type="entry name" value="PRK11770.1-2"/>
    <property type="match status" value="1"/>
</dbReference>
<evidence type="ECO:0000313" key="4">
    <source>
        <dbReference type="Proteomes" id="UP000034071"/>
    </source>
</evidence>
<dbReference type="PANTHER" id="PTHR42903">
    <property type="entry name" value="INNER MEMBRANE PROTEIN YCCF"/>
    <property type="match status" value="1"/>
</dbReference>
<dbReference type="PANTHER" id="PTHR42903:SF1">
    <property type="entry name" value="INNER MEMBRANE PROTEIN YCCF"/>
    <property type="match status" value="1"/>
</dbReference>
<gene>
    <name evidence="3" type="ORF">TQ33_0148</name>
</gene>
<keyword evidence="1" id="KW-0997">Cell inner membrane</keyword>
<evidence type="ECO:0000259" key="2">
    <source>
        <dbReference type="Pfam" id="PF03733"/>
    </source>
</evidence>
<accession>A0A0F6TP12</accession>
<dbReference type="Proteomes" id="UP000034071">
    <property type="component" value="Chromosome"/>
</dbReference>
<reference evidence="3 4" key="1">
    <citation type="submission" date="2015-02" db="EMBL/GenBank/DDBJ databases">
        <title>Complete genome sequence of Kangiella geojedonensis strain YCS-5T.</title>
        <authorList>
            <person name="Kim K.M."/>
        </authorList>
    </citation>
    <scope>NUCLEOTIDE SEQUENCE [LARGE SCALE GENOMIC DNA]</scope>
    <source>
        <strain evidence="3 4">YCS-5</strain>
    </source>
</reference>
<dbReference type="EMBL" id="CP010975">
    <property type="protein sequence ID" value="AKE51140.1"/>
    <property type="molecule type" value="Genomic_DNA"/>
</dbReference>
<dbReference type="KEGG" id="kge:TQ33_0148"/>
<feature type="transmembrane region" description="Helical" evidence="1">
    <location>
        <begin position="7"/>
        <end position="28"/>
    </location>
</feature>
<dbReference type="PIRSF" id="PIRSF028777">
    <property type="entry name" value="UCP028777"/>
    <property type="match status" value="1"/>
</dbReference>
<keyword evidence="4" id="KW-1185">Reference proteome</keyword>
<dbReference type="STRING" id="914150.TQ33_0148"/>
<feature type="transmembrane region" description="Helical" evidence="1">
    <location>
        <begin position="89"/>
        <end position="106"/>
    </location>
</feature>
<comment type="subcellular location">
    <subcellularLocation>
        <location evidence="1">Cell inner membrane</location>
        <topology evidence="1">Multi-pass membrane protein</topology>
    </subcellularLocation>
</comment>
<dbReference type="GO" id="GO:0005886">
    <property type="term" value="C:plasma membrane"/>
    <property type="evidence" value="ECO:0007669"/>
    <property type="project" value="UniProtKB-SubCell"/>
</dbReference>
<dbReference type="OrthoDB" id="3238663at2"/>
<dbReference type="Pfam" id="PF03733">
    <property type="entry name" value="YccF"/>
    <property type="match status" value="2"/>
</dbReference>
<organism evidence="3 4">
    <name type="scientific">Kangiella geojedonensis</name>
    <dbReference type="NCBI Taxonomy" id="914150"/>
    <lineage>
        <taxon>Bacteria</taxon>
        <taxon>Pseudomonadati</taxon>
        <taxon>Pseudomonadota</taxon>
        <taxon>Gammaproteobacteria</taxon>
        <taxon>Kangiellales</taxon>
        <taxon>Kangiellaceae</taxon>
        <taxon>Kangiella</taxon>
    </lineage>
</organism>
<keyword evidence="1" id="KW-1003">Cell membrane</keyword>
<dbReference type="InterPro" id="IPR031308">
    <property type="entry name" value="UCP028777"/>
</dbReference>
<keyword evidence="1" id="KW-0812">Transmembrane</keyword>
<dbReference type="AlphaFoldDB" id="A0A0F6TP12"/>
<sequence>MSILLNILWLIFGGFFVSMGYIAGGIALCFTIIGIPWGVQCFKLAIFALFPFGQDTRMADRPASQDLINVILNIIWLIFGGIWVMINHIFWGIVLCITIIGIPFGIQHFKMVKLSIWPFGREIYGLKNGERLF</sequence>